<feature type="transmembrane region" description="Helical" evidence="9">
    <location>
        <begin position="332"/>
        <end position="354"/>
    </location>
</feature>
<evidence type="ECO:0000256" key="5">
    <source>
        <dbReference type="ARBA" id="ARBA00022692"/>
    </source>
</evidence>
<comment type="caution">
    <text evidence="10">The sequence shown here is derived from an EMBL/GenBank/DDBJ whole genome shotgun (WGS) entry which is preliminary data.</text>
</comment>
<feature type="transmembrane region" description="Helical" evidence="9">
    <location>
        <begin position="290"/>
        <end position="320"/>
    </location>
</feature>
<feature type="transmembrane region" description="Helical" evidence="9">
    <location>
        <begin position="360"/>
        <end position="379"/>
    </location>
</feature>
<keyword evidence="5 9" id="KW-0812">Transmembrane</keyword>
<evidence type="ECO:0000256" key="2">
    <source>
        <dbReference type="ARBA" id="ARBA00007935"/>
    </source>
</evidence>
<feature type="transmembrane region" description="Helical" evidence="9">
    <location>
        <begin position="50"/>
        <end position="78"/>
    </location>
</feature>
<comment type="subcellular location">
    <subcellularLocation>
        <location evidence="1">Cell membrane</location>
        <topology evidence="1">Multi-pass membrane protein</topology>
    </subcellularLocation>
</comment>
<dbReference type="SUPFAM" id="SSF81345">
    <property type="entry name" value="ABC transporter involved in vitamin B12 uptake, BtuC"/>
    <property type="match status" value="1"/>
</dbReference>
<name>A0ABW5BM19_9PROT</name>
<protein>
    <submittedName>
        <fullName evidence="10">FecCD family ABC transporter permease</fullName>
    </submittedName>
</protein>
<sequence>MSISKMEGPLLPDEASRRTGRRTGRGTTSQKTHVLQSLVVKALVKPSRSFALILVVGVMFLVFSICVAISVGAISVPIPTVWGIFLNKIVPGFIEQTWSAGREAIVWEIRFPRTILAGLVGAGLALVGATLQAVTRNPLADPHLLGISSGGAFGAILALLHTGLFIGLFTVPLLAFLGALGASALVLGVSRLASATSSDRLILAGVAVSFVVMAAANVLIFLGDPRATHTVVFWMLGGLGLAQWSQLIYPLVILIGCSLFFWFKSGDLNAMTVGDETASTLGIPVTRFRLTIFIVGALITGVMVAFSGIIGFVGLMVPHIVRMFVGGDYKRVLLASALVGAIFLIWSDVIARTIMAPDDIPIGIITGLIGGLFFIWLLGRRNKV</sequence>
<feature type="transmembrane region" description="Helical" evidence="9">
    <location>
        <begin position="143"/>
        <end position="160"/>
    </location>
</feature>
<comment type="similarity">
    <text evidence="2">Belongs to the binding-protein-dependent transport system permease family. FecCD subfamily.</text>
</comment>
<keyword evidence="11" id="KW-1185">Reference proteome</keyword>
<reference evidence="11" key="1">
    <citation type="journal article" date="2019" name="Int. J. Syst. Evol. Microbiol.">
        <title>The Global Catalogue of Microorganisms (GCM) 10K type strain sequencing project: providing services to taxonomists for standard genome sequencing and annotation.</title>
        <authorList>
            <consortium name="The Broad Institute Genomics Platform"/>
            <consortium name="The Broad Institute Genome Sequencing Center for Infectious Disease"/>
            <person name="Wu L."/>
            <person name="Ma J."/>
        </authorList>
    </citation>
    <scope>NUCLEOTIDE SEQUENCE [LARGE SCALE GENOMIC DNA]</scope>
    <source>
        <strain evidence="11">CGMCC 4.7192</strain>
    </source>
</reference>
<keyword evidence="7 9" id="KW-0472">Membrane</keyword>
<dbReference type="Proteomes" id="UP001597294">
    <property type="component" value="Unassembled WGS sequence"/>
</dbReference>
<feature type="transmembrane region" description="Helical" evidence="9">
    <location>
        <begin position="201"/>
        <end position="220"/>
    </location>
</feature>
<evidence type="ECO:0000256" key="9">
    <source>
        <dbReference type="SAM" id="Phobius"/>
    </source>
</evidence>
<dbReference type="RefSeq" id="WP_380251033.1">
    <property type="nucleotide sequence ID" value="NZ_JBHUII010000004.1"/>
</dbReference>
<dbReference type="InterPro" id="IPR037294">
    <property type="entry name" value="ABC_BtuC-like"/>
</dbReference>
<dbReference type="InterPro" id="IPR000522">
    <property type="entry name" value="ABC_transptr_permease_BtuC"/>
</dbReference>
<evidence type="ECO:0000313" key="11">
    <source>
        <dbReference type="Proteomes" id="UP001597294"/>
    </source>
</evidence>
<evidence type="ECO:0000256" key="1">
    <source>
        <dbReference type="ARBA" id="ARBA00004651"/>
    </source>
</evidence>
<evidence type="ECO:0000256" key="7">
    <source>
        <dbReference type="ARBA" id="ARBA00023136"/>
    </source>
</evidence>
<feature type="transmembrane region" description="Helical" evidence="9">
    <location>
        <begin position="111"/>
        <end position="131"/>
    </location>
</feature>
<dbReference type="Pfam" id="PF01032">
    <property type="entry name" value="FecCD"/>
    <property type="match status" value="1"/>
</dbReference>
<feature type="transmembrane region" description="Helical" evidence="9">
    <location>
        <begin position="226"/>
        <end position="242"/>
    </location>
</feature>
<dbReference type="PANTHER" id="PTHR30472:SF67">
    <property type="entry name" value="PERMEASE OF ABC TRANSPORTER-RELATED"/>
    <property type="match status" value="1"/>
</dbReference>
<feature type="region of interest" description="Disordered" evidence="8">
    <location>
        <begin position="1"/>
        <end position="30"/>
    </location>
</feature>
<evidence type="ECO:0000256" key="4">
    <source>
        <dbReference type="ARBA" id="ARBA00022475"/>
    </source>
</evidence>
<evidence type="ECO:0000256" key="6">
    <source>
        <dbReference type="ARBA" id="ARBA00022989"/>
    </source>
</evidence>
<evidence type="ECO:0000313" key="10">
    <source>
        <dbReference type="EMBL" id="MFD2205938.1"/>
    </source>
</evidence>
<evidence type="ECO:0000256" key="8">
    <source>
        <dbReference type="SAM" id="MobiDB-lite"/>
    </source>
</evidence>
<keyword evidence="3" id="KW-0813">Transport</keyword>
<accession>A0ABW5BM19</accession>
<dbReference type="EMBL" id="JBHUII010000004">
    <property type="protein sequence ID" value="MFD2205938.1"/>
    <property type="molecule type" value="Genomic_DNA"/>
</dbReference>
<evidence type="ECO:0000256" key="3">
    <source>
        <dbReference type="ARBA" id="ARBA00022448"/>
    </source>
</evidence>
<dbReference type="Gene3D" id="1.10.3470.10">
    <property type="entry name" value="ABC transporter involved in vitamin B12 uptake, BtuC"/>
    <property type="match status" value="1"/>
</dbReference>
<gene>
    <name evidence="10" type="ORF">ACFSKO_09960</name>
</gene>
<dbReference type="CDD" id="cd06550">
    <property type="entry name" value="TM_ABC_iron-siderophores_like"/>
    <property type="match status" value="1"/>
</dbReference>
<keyword evidence="6 9" id="KW-1133">Transmembrane helix</keyword>
<organism evidence="10 11">
    <name type="scientific">Kiloniella antarctica</name>
    <dbReference type="NCBI Taxonomy" id="1550907"/>
    <lineage>
        <taxon>Bacteria</taxon>
        <taxon>Pseudomonadati</taxon>
        <taxon>Pseudomonadota</taxon>
        <taxon>Alphaproteobacteria</taxon>
        <taxon>Rhodospirillales</taxon>
        <taxon>Kiloniellaceae</taxon>
        <taxon>Kiloniella</taxon>
    </lineage>
</organism>
<proteinExistence type="inferred from homology"/>
<feature type="transmembrane region" description="Helical" evidence="9">
    <location>
        <begin position="166"/>
        <end position="189"/>
    </location>
</feature>
<keyword evidence="4" id="KW-1003">Cell membrane</keyword>
<dbReference type="PANTHER" id="PTHR30472">
    <property type="entry name" value="FERRIC ENTEROBACTIN TRANSPORT SYSTEM PERMEASE PROTEIN"/>
    <property type="match status" value="1"/>
</dbReference>